<dbReference type="Proteomes" id="UP000041625">
    <property type="component" value="Unassembled WGS sequence"/>
</dbReference>
<dbReference type="AlphaFoldDB" id="A0AA86WST9"/>
<proteinExistence type="predicted"/>
<accession>A0AA86WST9</accession>
<keyword evidence="2" id="KW-1185">Reference proteome</keyword>
<reference evidence="1 2" key="1">
    <citation type="submission" date="2014-06" db="EMBL/GenBank/DDBJ databases">
        <authorList>
            <person name="Le Roux F."/>
        </authorList>
    </citation>
    <scope>NUCLEOTIDE SEQUENCE [LARGE SCALE GENOMIC DNA]</scope>
    <source>
        <strain evidence="1 2">J2-31</strain>
    </source>
</reference>
<organism evidence="1 2">
    <name type="scientific">Vibrio coralliirubri</name>
    <dbReference type="NCBI Taxonomy" id="1516159"/>
    <lineage>
        <taxon>Bacteria</taxon>
        <taxon>Pseudomonadati</taxon>
        <taxon>Pseudomonadota</taxon>
        <taxon>Gammaproteobacteria</taxon>
        <taxon>Vibrionales</taxon>
        <taxon>Vibrionaceae</taxon>
        <taxon>Vibrio</taxon>
    </lineage>
</organism>
<evidence type="ECO:0000313" key="2">
    <source>
        <dbReference type="Proteomes" id="UP000041625"/>
    </source>
</evidence>
<name>A0AA86WST9_9VIBR</name>
<sequence length="49" mass="5818">MNTLLKMVTNREFGLFRSGIQEHSEIVFERICLALKQKRLMLAHQPFNQ</sequence>
<protein>
    <submittedName>
        <fullName evidence="1">Uncharacterized protein</fullName>
    </submittedName>
</protein>
<dbReference type="EMBL" id="CCKJ01000142">
    <property type="protein sequence ID" value="CDU10864.1"/>
    <property type="molecule type" value="Genomic_DNA"/>
</dbReference>
<evidence type="ECO:0000313" key="1">
    <source>
        <dbReference type="EMBL" id="CDU10864.1"/>
    </source>
</evidence>
<comment type="caution">
    <text evidence="1">The sequence shown here is derived from an EMBL/GenBank/DDBJ whole genome shotgun (WGS) entry which is preliminary data.</text>
</comment>
<gene>
    <name evidence="1" type="ORF">VCR31J2_2260131</name>
</gene>